<sequence>MIKKILVLFSIFCNSLSLPISILQNTQLSNYNISNNIKYKINNILINRIIIVADIHSDYDRFNKILQNAEIIDKNNVWITNNTLLVQLGDQIDRKAIDKHDISDKHHFKLTYYTDYLKKESRKHKSDVVSLIGNHELMNIDKIRNKSEIRKIIADRPVLFKFYNYIFCHGGFTKSHYEILNMFKMKIENLNTIWKKYVMNIELTLDETKVLNYLILNTTDSILYIRKDLDTKEILHNLDIEYMFVGHSETENIYLKNKVWYLDQMLKTSFDNNNYNYLEIIDDNIYVRSLEY</sequence>
<organism evidence="1">
    <name type="scientific">viral metagenome</name>
    <dbReference type="NCBI Taxonomy" id="1070528"/>
    <lineage>
        <taxon>unclassified sequences</taxon>
        <taxon>metagenomes</taxon>
        <taxon>organismal metagenomes</taxon>
    </lineage>
</organism>
<dbReference type="EMBL" id="MN740300">
    <property type="protein sequence ID" value="QHT99052.1"/>
    <property type="molecule type" value="Genomic_DNA"/>
</dbReference>
<evidence type="ECO:0000313" key="1">
    <source>
        <dbReference type="EMBL" id="QHT99052.1"/>
    </source>
</evidence>
<dbReference type="PANTHER" id="PTHR46546">
    <property type="entry name" value="SHEWANELLA-LIKE PROTEIN PHOSPHATASE 1"/>
    <property type="match status" value="1"/>
</dbReference>
<name>A0A6C0J149_9ZZZZ</name>
<reference evidence="1" key="1">
    <citation type="journal article" date="2020" name="Nature">
        <title>Giant virus diversity and host interactions through global metagenomics.</title>
        <authorList>
            <person name="Schulz F."/>
            <person name="Roux S."/>
            <person name="Paez-Espino D."/>
            <person name="Jungbluth S."/>
            <person name="Walsh D.A."/>
            <person name="Denef V.J."/>
            <person name="McMahon K.D."/>
            <person name="Konstantinidis K.T."/>
            <person name="Eloe-Fadrosh E.A."/>
            <person name="Kyrpides N.C."/>
            <person name="Woyke T."/>
        </authorList>
    </citation>
    <scope>NUCLEOTIDE SEQUENCE</scope>
    <source>
        <strain evidence="1">GVMAG-M-3300025695-21</strain>
    </source>
</reference>
<protein>
    <submittedName>
        <fullName evidence="1">Uncharacterized protein</fullName>
    </submittedName>
</protein>
<dbReference type="PANTHER" id="PTHR46546:SF4">
    <property type="entry name" value="SHEWANELLA-LIKE PROTEIN PHOSPHATASE 1"/>
    <property type="match status" value="1"/>
</dbReference>
<dbReference type="AlphaFoldDB" id="A0A6C0J149"/>
<accession>A0A6C0J149</accession>
<dbReference type="Gene3D" id="3.60.21.10">
    <property type="match status" value="1"/>
</dbReference>
<proteinExistence type="predicted"/>
<dbReference type="InterPro" id="IPR029052">
    <property type="entry name" value="Metallo-depent_PP-like"/>
</dbReference>
<dbReference type="SUPFAM" id="SSF56300">
    <property type="entry name" value="Metallo-dependent phosphatases"/>
    <property type="match status" value="1"/>
</dbReference>